<dbReference type="AlphaFoldDB" id="A0A1Q8QEL5"/>
<proteinExistence type="predicted"/>
<dbReference type="Proteomes" id="UP000186102">
    <property type="component" value="Unassembled WGS sequence"/>
</dbReference>
<evidence type="ECO:0000313" key="2">
    <source>
        <dbReference type="EMBL" id="OLN25735.1"/>
    </source>
</evidence>
<organism evidence="2 3">
    <name type="scientific">Desulfosporosinus metallidurans</name>
    <dbReference type="NCBI Taxonomy" id="1888891"/>
    <lineage>
        <taxon>Bacteria</taxon>
        <taxon>Bacillati</taxon>
        <taxon>Bacillota</taxon>
        <taxon>Clostridia</taxon>
        <taxon>Eubacteriales</taxon>
        <taxon>Desulfitobacteriaceae</taxon>
        <taxon>Desulfosporosinus</taxon>
    </lineage>
</organism>
<keyword evidence="1" id="KW-0472">Membrane</keyword>
<name>A0A1Q8QEL5_9FIRM</name>
<dbReference type="RefSeq" id="WP_075367466.1">
    <property type="nucleotide sequence ID" value="NZ_MLBF01000102.1"/>
</dbReference>
<feature type="transmembrane region" description="Helical" evidence="1">
    <location>
        <begin position="7"/>
        <end position="25"/>
    </location>
</feature>
<keyword evidence="1" id="KW-0812">Transmembrane</keyword>
<keyword evidence="3" id="KW-1185">Reference proteome</keyword>
<dbReference type="OrthoDB" id="2454478at2"/>
<feature type="transmembrane region" description="Helical" evidence="1">
    <location>
        <begin position="37"/>
        <end position="56"/>
    </location>
</feature>
<keyword evidence="1" id="KW-1133">Transmembrane helix</keyword>
<evidence type="ECO:0000256" key="1">
    <source>
        <dbReference type="SAM" id="Phobius"/>
    </source>
</evidence>
<comment type="caution">
    <text evidence="2">The sequence shown here is derived from an EMBL/GenBank/DDBJ whole genome shotgun (WGS) entry which is preliminary data.</text>
</comment>
<reference evidence="2 3" key="1">
    <citation type="submission" date="2016-09" db="EMBL/GenBank/DDBJ databases">
        <title>Complete genome of Desulfosporosinus sp. OL.</title>
        <authorList>
            <person name="Mardanov A."/>
            <person name="Beletsky A."/>
            <person name="Panova A."/>
            <person name="Karnachuk O."/>
            <person name="Ravin N."/>
        </authorList>
    </citation>
    <scope>NUCLEOTIDE SEQUENCE [LARGE SCALE GENOMIC DNA]</scope>
    <source>
        <strain evidence="2 3">OL</strain>
    </source>
</reference>
<protein>
    <submittedName>
        <fullName evidence="2">Uncharacterized protein</fullName>
    </submittedName>
</protein>
<sequence length="63" mass="7075">MKKTKIFEWLGFGICIIALLAFGMMRANGHYDTICLNVSFIVMLMGGIITIIAFFIRKKASQS</sequence>
<evidence type="ECO:0000313" key="3">
    <source>
        <dbReference type="Proteomes" id="UP000186102"/>
    </source>
</evidence>
<accession>A0A1Q8QEL5</accession>
<gene>
    <name evidence="2" type="ORF">DSOL_5241</name>
</gene>
<dbReference type="EMBL" id="MLBF01000102">
    <property type="protein sequence ID" value="OLN25735.1"/>
    <property type="molecule type" value="Genomic_DNA"/>
</dbReference>